<sequence>MSRAFTLSLHEKGLIKVLSTIGYTLKRIADVVKRSRKAIMNFLCHQEEHGTKKSSGRPSKLNGREIKEILRTASNNTISIVGIRVSFTFQQDNATIHVSRSTNTWLEDNDVGTTDWPSRSPDLNPMEDL</sequence>
<dbReference type="Gene3D" id="3.30.420.10">
    <property type="entry name" value="Ribonuclease H-like superfamily/Ribonuclease H"/>
    <property type="match status" value="1"/>
</dbReference>
<name>A0A1I7XF61_HETBA</name>
<evidence type="ECO:0000313" key="3">
    <source>
        <dbReference type="WBParaSite" id="Hba_16101"/>
    </source>
</evidence>
<protein>
    <submittedName>
        <fullName evidence="3">HTH_Tnp_Tc3_1 domain-containing protein</fullName>
    </submittedName>
</protein>
<keyword evidence="2" id="KW-1185">Reference proteome</keyword>
<dbReference type="GO" id="GO:0003676">
    <property type="term" value="F:nucleic acid binding"/>
    <property type="evidence" value="ECO:0007669"/>
    <property type="project" value="InterPro"/>
</dbReference>
<feature type="region of interest" description="Disordered" evidence="1">
    <location>
        <begin position="107"/>
        <end position="129"/>
    </location>
</feature>
<dbReference type="AlphaFoldDB" id="A0A1I7XF61"/>
<feature type="compositionally biased region" description="Polar residues" evidence="1">
    <location>
        <begin position="107"/>
        <end position="117"/>
    </location>
</feature>
<organism evidence="2 3">
    <name type="scientific">Heterorhabditis bacteriophora</name>
    <name type="common">Entomopathogenic nematode worm</name>
    <dbReference type="NCBI Taxonomy" id="37862"/>
    <lineage>
        <taxon>Eukaryota</taxon>
        <taxon>Metazoa</taxon>
        <taxon>Ecdysozoa</taxon>
        <taxon>Nematoda</taxon>
        <taxon>Chromadorea</taxon>
        <taxon>Rhabditida</taxon>
        <taxon>Rhabditina</taxon>
        <taxon>Rhabditomorpha</taxon>
        <taxon>Strongyloidea</taxon>
        <taxon>Heterorhabditidae</taxon>
        <taxon>Heterorhabditis</taxon>
    </lineage>
</organism>
<dbReference type="Proteomes" id="UP000095283">
    <property type="component" value="Unplaced"/>
</dbReference>
<evidence type="ECO:0000313" key="2">
    <source>
        <dbReference type="Proteomes" id="UP000095283"/>
    </source>
</evidence>
<dbReference type="InterPro" id="IPR036397">
    <property type="entry name" value="RNaseH_sf"/>
</dbReference>
<dbReference type="WBParaSite" id="Hba_16101">
    <property type="protein sequence ID" value="Hba_16101"/>
    <property type="gene ID" value="Hba_16101"/>
</dbReference>
<accession>A0A1I7XF61</accession>
<proteinExistence type="predicted"/>
<reference evidence="3" key="1">
    <citation type="submission" date="2016-11" db="UniProtKB">
        <authorList>
            <consortium name="WormBaseParasite"/>
        </authorList>
    </citation>
    <scope>IDENTIFICATION</scope>
</reference>
<evidence type="ECO:0000256" key="1">
    <source>
        <dbReference type="SAM" id="MobiDB-lite"/>
    </source>
</evidence>